<accession>A0A1L8D2D1</accession>
<dbReference type="RefSeq" id="WP_075865472.1">
    <property type="nucleotide sequence ID" value="NZ_BDJL01000036.1"/>
</dbReference>
<reference evidence="2" key="1">
    <citation type="submission" date="2016-12" db="EMBL/GenBank/DDBJ databases">
        <title>Draft Genome Sequences od Carboxydothermus pertinax and islandicus, Hydrogenogenic Carboxydotrophic Bacteria.</title>
        <authorList>
            <person name="Fukuyama Y."/>
            <person name="Ohmae K."/>
            <person name="Yoneda Y."/>
            <person name="Yoshida T."/>
            <person name="Sako Y."/>
        </authorList>
    </citation>
    <scope>NUCLEOTIDE SEQUENCE [LARGE SCALE GENOMIC DNA]</scope>
    <source>
        <strain evidence="2">SET</strain>
    </source>
</reference>
<comment type="caution">
    <text evidence="1">The sequence shown here is derived from an EMBL/GenBank/DDBJ whole genome shotgun (WGS) entry which is preliminary data.</text>
</comment>
<evidence type="ECO:0000313" key="2">
    <source>
        <dbReference type="Proteomes" id="UP000187338"/>
    </source>
</evidence>
<dbReference type="Proteomes" id="UP000187338">
    <property type="component" value="Unassembled WGS sequence"/>
</dbReference>
<gene>
    <name evidence="1" type="ORF">ciss_12460</name>
</gene>
<dbReference type="OrthoDB" id="9895363at2"/>
<organism evidence="1 2">
    <name type="scientific">Carboxydothermus islandicus</name>
    <dbReference type="NCBI Taxonomy" id="661089"/>
    <lineage>
        <taxon>Bacteria</taxon>
        <taxon>Bacillati</taxon>
        <taxon>Bacillota</taxon>
        <taxon>Clostridia</taxon>
        <taxon>Thermoanaerobacterales</taxon>
        <taxon>Thermoanaerobacteraceae</taxon>
        <taxon>Carboxydothermus</taxon>
    </lineage>
</organism>
<dbReference type="AlphaFoldDB" id="A0A1L8D2D1"/>
<name>A0A1L8D2D1_9THEO</name>
<dbReference type="EMBL" id="BDJL01000036">
    <property type="protein sequence ID" value="GAV25313.1"/>
    <property type="molecule type" value="Genomic_DNA"/>
</dbReference>
<protein>
    <submittedName>
        <fullName evidence="1">Uncharacterized protein</fullName>
    </submittedName>
</protein>
<sequence>MFRLKSKSTLVISILIILILLISIISYTKFKNAGSISLKHISSIEIIINPQSTGKIVYTKDKNLKEIEEFYNAFKEAKPADNSLGTTHSHIVIINLTNGDKITVLGGTQGFQTVLMNGKQFNIKGDKLWNYFKQLNK</sequence>
<proteinExistence type="predicted"/>
<evidence type="ECO:0000313" key="1">
    <source>
        <dbReference type="EMBL" id="GAV25313.1"/>
    </source>
</evidence>
<keyword evidence="2" id="KW-1185">Reference proteome</keyword>